<dbReference type="GO" id="GO:0022900">
    <property type="term" value="P:electron transport chain"/>
    <property type="evidence" value="ECO:0007669"/>
    <property type="project" value="InterPro"/>
</dbReference>
<dbReference type="SUPFAM" id="SSF47175">
    <property type="entry name" value="Cytochromes"/>
    <property type="match status" value="1"/>
</dbReference>
<proteinExistence type="predicted"/>
<dbReference type="OrthoDB" id="6402114at2"/>
<dbReference type="RefSeq" id="WP_085932232.1">
    <property type="nucleotide sequence ID" value="NZ_FUWJ01000001.1"/>
</dbReference>
<dbReference type="GO" id="GO:0020037">
    <property type="term" value="F:heme binding"/>
    <property type="evidence" value="ECO:0007669"/>
    <property type="project" value="InterPro"/>
</dbReference>
<dbReference type="InterPro" id="IPR010980">
    <property type="entry name" value="Cyt_c/b562"/>
</dbReference>
<dbReference type="GO" id="GO:0005506">
    <property type="term" value="F:iron ion binding"/>
    <property type="evidence" value="ECO:0007669"/>
    <property type="project" value="InterPro"/>
</dbReference>
<accession>A0A1T4JVB2</accession>
<gene>
    <name evidence="2" type="ORF">SAMN02745126_00500</name>
</gene>
<evidence type="ECO:0008006" key="4">
    <source>
        <dbReference type="Google" id="ProtNLM"/>
    </source>
</evidence>
<protein>
    <recommendedName>
        <fullName evidence="4">Cytochrome C</fullName>
    </recommendedName>
</protein>
<name>A0A1T4JVB2_9HYPH</name>
<dbReference type="STRING" id="225324.SAMN02745126_00500"/>
<evidence type="ECO:0000313" key="2">
    <source>
        <dbReference type="EMBL" id="SJZ34088.1"/>
    </source>
</evidence>
<evidence type="ECO:0000313" key="3">
    <source>
        <dbReference type="Proteomes" id="UP000190092"/>
    </source>
</evidence>
<dbReference type="EMBL" id="FUWJ01000001">
    <property type="protein sequence ID" value="SJZ34088.1"/>
    <property type="molecule type" value="Genomic_DNA"/>
</dbReference>
<dbReference type="AlphaFoldDB" id="A0A1T4JVB2"/>
<feature type="chain" id="PRO_5012617173" description="Cytochrome C" evidence="1">
    <location>
        <begin position="26"/>
        <end position="163"/>
    </location>
</feature>
<reference evidence="3" key="1">
    <citation type="submission" date="2017-02" db="EMBL/GenBank/DDBJ databases">
        <authorList>
            <person name="Varghese N."/>
            <person name="Submissions S."/>
        </authorList>
    </citation>
    <scope>NUCLEOTIDE SEQUENCE [LARGE SCALE GENOMIC DNA]</scope>
    <source>
        <strain evidence="3">ATCC 27094</strain>
    </source>
</reference>
<sequence length="163" mass="17679">MIKAVVVQAVLVSVAVVGLAVAVKAQTPAAVDAAPRLRLGLGDLMTAFMQPRHAKLGLAGQARNWPYLAYERREFEETLELIERMVPRYRGTAMSDLLQVLKEPMASLDAAIKAKDGAGYDAAYARLTEGCNACHVATDHKMVVIQIPKASTFPNQNFAPQTE</sequence>
<dbReference type="Proteomes" id="UP000190092">
    <property type="component" value="Unassembled WGS sequence"/>
</dbReference>
<evidence type="ECO:0000256" key="1">
    <source>
        <dbReference type="SAM" id="SignalP"/>
    </source>
</evidence>
<keyword evidence="1" id="KW-0732">Signal</keyword>
<keyword evidence="3" id="KW-1185">Reference proteome</keyword>
<feature type="signal peptide" evidence="1">
    <location>
        <begin position="1"/>
        <end position="25"/>
    </location>
</feature>
<organism evidence="2 3">
    <name type="scientific">Enhydrobacter aerosaccus</name>
    <dbReference type="NCBI Taxonomy" id="225324"/>
    <lineage>
        <taxon>Bacteria</taxon>
        <taxon>Pseudomonadati</taxon>
        <taxon>Pseudomonadota</taxon>
        <taxon>Alphaproteobacteria</taxon>
        <taxon>Hyphomicrobiales</taxon>
        <taxon>Enhydrobacter</taxon>
    </lineage>
</organism>
<dbReference type="GO" id="GO:0009055">
    <property type="term" value="F:electron transfer activity"/>
    <property type="evidence" value="ECO:0007669"/>
    <property type="project" value="InterPro"/>
</dbReference>